<protein>
    <recommendedName>
        <fullName evidence="4">F-box domain-containing protein</fullName>
    </recommendedName>
</protein>
<organism evidence="2 3">
    <name type="scientific">Clathrospora elynae</name>
    <dbReference type="NCBI Taxonomy" id="706981"/>
    <lineage>
        <taxon>Eukaryota</taxon>
        <taxon>Fungi</taxon>
        <taxon>Dikarya</taxon>
        <taxon>Ascomycota</taxon>
        <taxon>Pezizomycotina</taxon>
        <taxon>Dothideomycetes</taxon>
        <taxon>Pleosporomycetidae</taxon>
        <taxon>Pleosporales</taxon>
        <taxon>Diademaceae</taxon>
        <taxon>Clathrospora</taxon>
    </lineage>
</organism>
<feature type="region of interest" description="Disordered" evidence="1">
    <location>
        <begin position="96"/>
        <end position="124"/>
    </location>
</feature>
<evidence type="ECO:0000313" key="2">
    <source>
        <dbReference type="EMBL" id="KAF1942128.1"/>
    </source>
</evidence>
<dbReference type="PANTHER" id="PTHR42085">
    <property type="entry name" value="F-BOX DOMAIN-CONTAINING PROTEIN"/>
    <property type="match status" value="1"/>
</dbReference>
<dbReference type="PANTHER" id="PTHR42085:SF1">
    <property type="entry name" value="F-BOX DOMAIN-CONTAINING PROTEIN"/>
    <property type="match status" value="1"/>
</dbReference>
<feature type="compositionally biased region" description="Basic residues" evidence="1">
    <location>
        <begin position="32"/>
        <end position="42"/>
    </location>
</feature>
<dbReference type="EMBL" id="ML976038">
    <property type="protein sequence ID" value="KAF1942128.1"/>
    <property type="molecule type" value="Genomic_DNA"/>
</dbReference>
<feature type="region of interest" description="Disordered" evidence="1">
    <location>
        <begin position="1"/>
        <end position="59"/>
    </location>
</feature>
<dbReference type="AlphaFoldDB" id="A0A6A5SQZ8"/>
<evidence type="ECO:0008006" key="4">
    <source>
        <dbReference type="Google" id="ProtNLM"/>
    </source>
</evidence>
<feature type="compositionally biased region" description="Basic and acidic residues" evidence="1">
    <location>
        <begin position="43"/>
        <end position="58"/>
    </location>
</feature>
<evidence type="ECO:0000313" key="3">
    <source>
        <dbReference type="Proteomes" id="UP000800038"/>
    </source>
</evidence>
<keyword evidence="3" id="KW-1185">Reference proteome</keyword>
<reference evidence="2" key="1">
    <citation type="journal article" date="2020" name="Stud. Mycol.">
        <title>101 Dothideomycetes genomes: a test case for predicting lifestyles and emergence of pathogens.</title>
        <authorList>
            <person name="Haridas S."/>
            <person name="Albert R."/>
            <person name="Binder M."/>
            <person name="Bloem J."/>
            <person name="Labutti K."/>
            <person name="Salamov A."/>
            <person name="Andreopoulos B."/>
            <person name="Baker S."/>
            <person name="Barry K."/>
            <person name="Bills G."/>
            <person name="Bluhm B."/>
            <person name="Cannon C."/>
            <person name="Castanera R."/>
            <person name="Culley D."/>
            <person name="Daum C."/>
            <person name="Ezra D."/>
            <person name="Gonzalez J."/>
            <person name="Henrissat B."/>
            <person name="Kuo A."/>
            <person name="Liang C."/>
            <person name="Lipzen A."/>
            <person name="Lutzoni F."/>
            <person name="Magnuson J."/>
            <person name="Mondo S."/>
            <person name="Nolan M."/>
            <person name="Ohm R."/>
            <person name="Pangilinan J."/>
            <person name="Park H.-J."/>
            <person name="Ramirez L."/>
            <person name="Alfaro M."/>
            <person name="Sun H."/>
            <person name="Tritt A."/>
            <person name="Yoshinaga Y."/>
            <person name="Zwiers L.-H."/>
            <person name="Turgeon B."/>
            <person name="Goodwin S."/>
            <person name="Spatafora J."/>
            <person name="Crous P."/>
            <person name="Grigoriev I."/>
        </authorList>
    </citation>
    <scope>NUCLEOTIDE SEQUENCE</scope>
    <source>
        <strain evidence="2">CBS 161.51</strain>
    </source>
</reference>
<dbReference type="Proteomes" id="UP000800038">
    <property type="component" value="Unassembled WGS sequence"/>
</dbReference>
<dbReference type="OrthoDB" id="3801343at2759"/>
<accession>A0A6A5SQZ8</accession>
<name>A0A6A5SQZ8_9PLEO</name>
<sequence length="358" mass="40914">MAPNGTIKNNKAVGSKSSGTKRPASGAEVKFSRKRQKTKAKANTKDMPEQAQKPEKPWAVDPDQIFRFMDLPGELRNQIYEMAAEWSKICFPHTWPKSPKKKSRRSFHPTSDGDDDDDRYPPPKPLPYISLTQTCSLIRTEFRPLWLSTHRFPLFVLDGYLKVFFPPLRKPGPIKVEISSLISHEPVNALPILAGFSQAFYPTPPTITPEKLRKRMISYHDPAGTLRLYITKDSLADTDMLRLLKFKIRFPNYTITPISSHPLNVPDDTITTLSTLINHSNPTWLRWIKRNVVKQVRIGCAPVWSATEQVRVVVKERYAPRWMKLFSPEPSPHRSLVEVLGLGEEVLGWKVNFGVDYS</sequence>
<proteinExistence type="predicted"/>
<feature type="compositionally biased region" description="Basic residues" evidence="1">
    <location>
        <begin position="98"/>
        <end position="107"/>
    </location>
</feature>
<dbReference type="InterPro" id="IPR038883">
    <property type="entry name" value="AN11006-like"/>
</dbReference>
<gene>
    <name evidence="2" type="ORF">EJ02DRAFT_454492</name>
</gene>
<evidence type="ECO:0000256" key="1">
    <source>
        <dbReference type="SAM" id="MobiDB-lite"/>
    </source>
</evidence>